<keyword evidence="10" id="KW-1185">Reference proteome</keyword>
<protein>
    <submittedName>
        <fullName evidence="9">Uracil-xanthine permease</fullName>
    </submittedName>
</protein>
<dbReference type="EMBL" id="WBZB01000011">
    <property type="protein sequence ID" value="KAB3532121.1"/>
    <property type="molecule type" value="Genomic_DNA"/>
</dbReference>
<evidence type="ECO:0000256" key="4">
    <source>
        <dbReference type="ARBA" id="ARBA00022475"/>
    </source>
</evidence>
<dbReference type="PANTHER" id="PTHR42810:SF4">
    <property type="entry name" value="URIC ACID TRANSPORTER UACT"/>
    <property type="match status" value="1"/>
</dbReference>
<feature type="transmembrane region" description="Helical" evidence="8">
    <location>
        <begin position="190"/>
        <end position="213"/>
    </location>
</feature>
<accession>A0A833HQS2</accession>
<evidence type="ECO:0000256" key="5">
    <source>
        <dbReference type="ARBA" id="ARBA00022692"/>
    </source>
</evidence>
<evidence type="ECO:0000313" key="10">
    <source>
        <dbReference type="Proteomes" id="UP000465601"/>
    </source>
</evidence>
<evidence type="ECO:0000256" key="7">
    <source>
        <dbReference type="ARBA" id="ARBA00023136"/>
    </source>
</evidence>
<dbReference type="InterPro" id="IPR006043">
    <property type="entry name" value="NCS2"/>
</dbReference>
<gene>
    <name evidence="9" type="ORF">F8153_03195</name>
</gene>
<dbReference type="PROSITE" id="PS01116">
    <property type="entry name" value="XANTH_URACIL_PERMASE"/>
    <property type="match status" value="1"/>
</dbReference>
<name>A0A833HQS2_9FIRM</name>
<comment type="subcellular location">
    <subcellularLocation>
        <location evidence="1">Cell membrane</location>
        <topology evidence="1">Multi-pass membrane protein</topology>
    </subcellularLocation>
</comment>
<keyword evidence="5 8" id="KW-0812">Transmembrane</keyword>
<feature type="transmembrane region" description="Helical" evidence="8">
    <location>
        <begin position="108"/>
        <end position="131"/>
    </location>
</feature>
<proteinExistence type="inferred from homology"/>
<keyword evidence="7 8" id="KW-0472">Membrane</keyword>
<evidence type="ECO:0000256" key="2">
    <source>
        <dbReference type="ARBA" id="ARBA00008821"/>
    </source>
</evidence>
<evidence type="ECO:0000256" key="6">
    <source>
        <dbReference type="ARBA" id="ARBA00022989"/>
    </source>
</evidence>
<sequence length="421" mass="43834">MSKEKAVEKNQMLDVIREEDVLPLSKTIILGIQHTFTMFGATVLVPIITGLDISVALFMAGIGTLIFHLITKGRVPAFLGSSFAFIAPIAAVAGAAGTDTFKPEMLPYAQGGIVVAGLIYLLVAGLVSVFGYEKVVRFFPPIVTGPIIMVIGLKLAPTAIGMASGNWMLAIVAFVIVAFVSIFTKGFIKLLPVICGLIGGYIVAIITGNVDFAPIGDAAILGIPKFTMAKFDFSAIMMIAPVAIATMVEHIGDVLAIGETVEKDFMKEPGLHRTLIGDGIATSISAMFGGPANTTYSENTGVLALTRVHKPLIMRVAAGFAILVGIIPKLGALISSIPVPVVGGISIILFGMIAAIGGRTLVENKVDFTQSRNLIIAAVILVLGLGGASLPVNIGDVNFAVEGMALAAIVGIILNKVLPEK</sequence>
<feature type="transmembrane region" description="Helical" evidence="8">
    <location>
        <begin position="138"/>
        <end position="160"/>
    </location>
</feature>
<feature type="transmembrane region" description="Helical" evidence="8">
    <location>
        <begin position="233"/>
        <end position="257"/>
    </location>
</feature>
<keyword evidence="4" id="KW-1003">Cell membrane</keyword>
<evidence type="ECO:0000256" key="1">
    <source>
        <dbReference type="ARBA" id="ARBA00004651"/>
    </source>
</evidence>
<dbReference type="Pfam" id="PF00860">
    <property type="entry name" value="Xan_ur_permease"/>
    <property type="match status" value="1"/>
</dbReference>
<dbReference type="PANTHER" id="PTHR42810">
    <property type="entry name" value="PURINE PERMEASE C1399.01C-RELATED"/>
    <property type="match status" value="1"/>
</dbReference>
<comment type="similarity">
    <text evidence="2">Belongs to the nucleobase:cation symporter-2 (NCS2) (TC 2.A.40) family.</text>
</comment>
<evidence type="ECO:0000256" key="8">
    <source>
        <dbReference type="SAM" id="Phobius"/>
    </source>
</evidence>
<keyword evidence="3" id="KW-0813">Transport</keyword>
<dbReference type="AlphaFoldDB" id="A0A833HQS2"/>
<feature type="transmembrane region" description="Helical" evidence="8">
    <location>
        <begin position="166"/>
        <end position="183"/>
    </location>
</feature>
<dbReference type="InterPro" id="IPR006042">
    <property type="entry name" value="Xan_ur_permease"/>
</dbReference>
<dbReference type="Proteomes" id="UP000465601">
    <property type="component" value="Unassembled WGS sequence"/>
</dbReference>
<feature type="transmembrane region" description="Helical" evidence="8">
    <location>
        <begin position="341"/>
        <end position="362"/>
    </location>
</feature>
<dbReference type="GO" id="GO:0005886">
    <property type="term" value="C:plasma membrane"/>
    <property type="evidence" value="ECO:0007669"/>
    <property type="project" value="UniProtKB-SubCell"/>
</dbReference>
<evidence type="ECO:0000256" key="3">
    <source>
        <dbReference type="ARBA" id="ARBA00022448"/>
    </source>
</evidence>
<feature type="transmembrane region" description="Helical" evidence="8">
    <location>
        <begin position="400"/>
        <end position="418"/>
    </location>
</feature>
<feature type="transmembrane region" description="Helical" evidence="8">
    <location>
        <begin position="21"/>
        <end position="47"/>
    </location>
</feature>
<comment type="caution">
    <text evidence="9">The sequence shown here is derived from an EMBL/GenBank/DDBJ whole genome shotgun (WGS) entry which is preliminary data.</text>
</comment>
<keyword evidence="6 8" id="KW-1133">Transmembrane helix</keyword>
<organism evidence="9 10">
    <name type="scientific">Alkaliphilus serpentinus</name>
    <dbReference type="NCBI Taxonomy" id="1482731"/>
    <lineage>
        <taxon>Bacteria</taxon>
        <taxon>Bacillati</taxon>
        <taxon>Bacillota</taxon>
        <taxon>Clostridia</taxon>
        <taxon>Peptostreptococcales</taxon>
        <taxon>Natronincolaceae</taxon>
        <taxon>Alkaliphilus</taxon>
    </lineage>
</organism>
<evidence type="ECO:0000313" key="9">
    <source>
        <dbReference type="EMBL" id="KAB3532121.1"/>
    </source>
</evidence>
<feature type="transmembrane region" description="Helical" evidence="8">
    <location>
        <begin position="77"/>
        <end position="96"/>
    </location>
</feature>
<dbReference type="GO" id="GO:0042907">
    <property type="term" value="F:xanthine transmembrane transporter activity"/>
    <property type="evidence" value="ECO:0007669"/>
    <property type="project" value="TreeGrafter"/>
</dbReference>
<reference evidence="9 10" key="1">
    <citation type="submission" date="2019-10" db="EMBL/GenBank/DDBJ databases">
        <title>Alkaliphilus serpentinus sp. nov. and Alkaliphilus pronyensis sp. nov., two novel anaerobic alkaliphilic species isolated from the serpentinized-hosted hydrothermal field of the Prony Bay (New Caledonia).</title>
        <authorList>
            <person name="Postec A."/>
        </authorList>
    </citation>
    <scope>NUCLEOTIDE SEQUENCE [LARGE SCALE GENOMIC DNA]</scope>
    <source>
        <strain evidence="9 10">LacT</strain>
    </source>
</reference>
<dbReference type="OrthoDB" id="9779092at2"/>
<feature type="transmembrane region" description="Helical" evidence="8">
    <location>
        <begin position="53"/>
        <end position="70"/>
    </location>
</feature>
<dbReference type="NCBIfam" id="TIGR00801">
    <property type="entry name" value="ncs2"/>
    <property type="match status" value="1"/>
</dbReference>
<feature type="transmembrane region" description="Helical" evidence="8">
    <location>
        <begin position="374"/>
        <end position="394"/>
    </location>
</feature>
<feature type="transmembrane region" description="Helical" evidence="8">
    <location>
        <begin position="312"/>
        <end position="335"/>
    </location>
</feature>